<proteinExistence type="predicted"/>
<sequence>MTIDGFMGSQPQAQEGSQQPPELPLAQHLTGQSLFPPQPLSWGLTPASLSSTPSLTFSQAHNLPSLICKAENMLFPLRLSALAHMLNFFKTLGELPLTGNPKGLGILDDNPVILVGDTIIDWEFFYGWLFRHPTL</sequence>
<dbReference type="Proteomes" id="UP000076722">
    <property type="component" value="Unassembled WGS sequence"/>
</dbReference>
<dbReference type="OrthoDB" id="8117402at2759"/>
<organism evidence="2 3">
    <name type="scientific">Sistotremastrum niveocremeum HHB9708</name>
    <dbReference type="NCBI Taxonomy" id="1314777"/>
    <lineage>
        <taxon>Eukaryota</taxon>
        <taxon>Fungi</taxon>
        <taxon>Dikarya</taxon>
        <taxon>Basidiomycota</taxon>
        <taxon>Agaricomycotina</taxon>
        <taxon>Agaricomycetes</taxon>
        <taxon>Sistotremastrales</taxon>
        <taxon>Sistotremastraceae</taxon>
        <taxon>Sertulicium</taxon>
        <taxon>Sertulicium niveocremeum</taxon>
    </lineage>
</organism>
<evidence type="ECO:0000313" key="3">
    <source>
        <dbReference type="Proteomes" id="UP000076722"/>
    </source>
</evidence>
<dbReference type="EMBL" id="KV419398">
    <property type="protein sequence ID" value="KZS97029.1"/>
    <property type="molecule type" value="Genomic_DNA"/>
</dbReference>
<reference evidence="2 3" key="1">
    <citation type="journal article" date="2016" name="Mol. Biol. Evol.">
        <title>Comparative Genomics of Early-Diverging Mushroom-Forming Fungi Provides Insights into the Origins of Lignocellulose Decay Capabilities.</title>
        <authorList>
            <person name="Nagy L.G."/>
            <person name="Riley R."/>
            <person name="Tritt A."/>
            <person name="Adam C."/>
            <person name="Daum C."/>
            <person name="Floudas D."/>
            <person name="Sun H."/>
            <person name="Yadav J.S."/>
            <person name="Pangilinan J."/>
            <person name="Larsson K.H."/>
            <person name="Matsuura K."/>
            <person name="Barry K."/>
            <person name="Labutti K."/>
            <person name="Kuo R."/>
            <person name="Ohm R.A."/>
            <person name="Bhattacharya S.S."/>
            <person name="Shirouzu T."/>
            <person name="Yoshinaga Y."/>
            <person name="Martin F.M."/>
            <person name="Grigoriev I.V."/>
            <person name="Hibbett D.S."/>
        </authorList>
    </citation>
    <scope>NUCLEOTIDE SEQUENCE [LARGE SCALE GENOMIC DNA]</scope>
    <source>
        <strain evidence="2 3">HHB9708</strain>
    </source>
</reference>
<keyword evidence="3" id="KW-1185">Reference proteome</keyword>
<gene>
    <name evidence="2" type="ORF">SISNIDRAFT_482790</name>
</gene>
<name>A0A164YLD0_9AGAM</name>
<evidence type="ECO:0000256" key="1">
    <source>
        <dbReference type="SAM" id="MobiDB-lite"/>
    </source>
</evidence>
<protein>
    <submittedName>
        <fullName evidence="2">Uncharacterized protein</fullName>
    </submittedName>
</protein>
<evidence type="ECO:0000313" key="2">
    <source>
        <dbReference type="EMBL" id="KZS97029.1"/>
    </source>
</evidence>
<accession>A0A164YLD0</accession>
<feature type="region of interest" description="Disordered" evidence="1">
    <location>
        <begin position="1"/>
        <end position="24"/>
    </location>
</feature>
<feature type="compositionally biased region" description="Polar residues" evidence="1">
    <location>
        <begin position="9"/>
        <end position="20"/>
    </location>
</feature>
<dbReference type="AlphaFoldDB" id="A0A164YLD0"/>